<name>A0ABV0N3I9_9TELE</name>
<evidence type="ECO:0000313" key="2">
    <source>
        <dbReference type="EMBL" id="MEQ2165938.1"/>
    </source>
</evidence>
<dbReference type="Proteomes" id="UP001476798">
    <property type="component" value="Unassembled WGS sequence"/>
</dbReference>
<gene>
    <name evidence="2" type="ORF">GOODEAATRI_022279</name>
</gene>
<evidence type="ECO:0000256" key="1">
    <source>
        <dbReference type="SAM" id="MobiDB-lite"/>
    </source>
</evidence>
<keyword evidence="3" id="KW-1185">Reference proteome</keyword>
<dbReference type="EMBL" id="JAHRIO010022256">
    <property type="protein sequence ID" value="MEQ2165938.1"/>
    <property type="molecule type" value="Genomic_DNA"/>
</dbReference>
<accession>A0ABV0N3I9</accession>
<feature type="region of interest" description="Disordered" evidence="1">
    <location>
        <begin position="22"/>
        <end position="54"/>
    </location>
</feature>
<sequence>MCSTKKGSSAADVPKLATATANARGWTAATADEDGSVPATADEEDPTAAAAGGWRRQRRRCVEEVTGAGGKAEVRFWPGNQAWRSLRQSGPIKHLFHLLQQQGGRQDLNLFPIHPPQFLLLLLYPIVEARSSVCSVQCVAGSYCQGVRLGWTEMQTNLWKQHCVR</sequence>
<protein>
    <submittedName>
        <fullName evidence="2">Uncharacterized protein</fullName>
    </submittedName>
</protein>
<proteinExistence type="predicted"/>
<reference evidence="2 3" key="1">
    <citation type="submission" date="2021-06" db="EMBL/GenBank/DDBJ databases">
        <authorList>
            <person name="Palmer J.M."/>
        </authorList>
    </citation>
    <scope>NUCLEOTIDE SEQUENCE [LARGE SCALE GENOMIC DNA]</scope>
    <source>
        <strain evidence="2 3">GA_2019</strain>
        <tissue evidence="2">Muscle</tissue>
    </source>
</reference>
<comment type="caution">
    <text evidence="2">The sequence shown here is derived from an EMBL/GenBank/DDBJ whole genome shotgun (WGS) entry which is preliminary data.</text>
</comment>
<evidence type="ECO:0000313" key="3">
    <source>
        <dbReference type="Proteomes" id="UP001476798"/>
    </source>
</evidence>
<organism evidence="2 3">
    <name type="scientific">Goodea atripinnis</name>
    <dbReference type="NCBI Taxonomy" id="208336"/>
    <lineage>
        <taxon>Eukaryota</taxon>
        <taxon>Metazoa</taxon>
        <taxon>Chordata</taxon>
        <taxon>Craniata</taxon>
        <taxon>Vertebrata</taxon>
        <taxon>Euteleostomi</taxon>
        <taxon>Actinopterygii</taxon>
        <taxon>Neopterygii</taxon>
        <taxon>Teleostei</taxon>
        <taxon>Neoteleostei</taxon>
        <taxon>Acanthomorphata</taxon>
        <taxon>Ovalentaria</taxon>
        <taxon>Atherinomorphae</taxon>
        <taxon>Cyprinodontiformes</taxon>
        <taxon>Goodeidae</taxon>
        <taxon>Goodea</taxon>
    </lineage>
</organism>
<feature type="compositionally biased region" description="Acidic residues" evidence="1">
    <location>
        <begin position="31"/>
        <end position="46"/>
    </location>
</feature>